<dbReference type="Proteomes" id="UP000324222">
    <property type="component" value="Unassembled WGS sequence"/>
</dbReference>
<keyword evidence="2" id="KW-1185">Reference proteome</keyword>
<accession>A0A5B7I3B2</accession>
<name>A0A5B7I3B2_PORTR</name>
<organism evidence="1 2">
    <name type="scientific">Portunus trituberculatus</name>
    <name type="common">Swimming crab</name>
    <name type="synonym">Neptunus trituberculatus</name>
    <dbReference type="NCBI Taxonomy" id="210409"/>
    <lineage>
        <taxon>Eukaryota</taxon>
        <taxon>Metazoa</taxon>
        <taxon>Ecdysozoa</taxon>
        <taxon>Arthropoda</taxon>
        <taxon>Crustacea</taxon>
        <taxon>Multicrustacea</taxon>
        <taxon>Malacostraca</taxon>
        <taxon>Eumalacostraca</taxon>
        <taxon>Eucarida</taxon>
        <taxon>Decapoda</taxon>
        <taxon>Pleocyemata</taxon>
        <taxon>Brachyura</taxon>
        <taxon>Eubrachyura</taxon>
        <taxon>Portunoidea</taxon>
        <taxon>Portunidae</taxon>
        <taxon>Portuninae</taxon>
        <taxon>Portunus</taxon>
    </lineage>
</organism>
<comment type="caution">
    <text evidence="1">The sequence shown here is derived from an EMBL/GenBank/DDBJ whole genome shotgun (WGS) entry which is preliminary data.</text>
</comment>
<protein>
    <submittedName>
        <fullName evidence="1">Uncharacterized protein</fullName>
    </submittedName>
</protein>
<proteinExistence type="predicted"/>
<reference evidence="1 2" key="1">
    <citation type="submission" date="2019-05" db="EMBL/GenBank/DDBJ databases">
        <title>Another draft genome of Portunus trituberculatus and its Hox gene families provides insights of decapod evolution.</title>
        <authorList>
            <person name="Jeong J.-H."/>
            <person name="Song I."/>
            <person name="Kim S."/>
            <person name="Choi T."/>
            <person name="Kim D."/>
            <person name="Ryu S."/>
            <person name="Kim W."/>
        </authorList>
    </citation>
    <scope>NUCLEOTIDE SEQUENCE [LARGE SCALE GENOMIC DNA]</scope>
    <source>
        <tissue evidence="1">Muscle</tissue>
    </source>
</reference>
<sequence>MTVWCRSPCGTCW</sequence>
<dbReference type="EMBL" id="VSRR010043349">
    <property type="protein sequence ID" value="MPC76436.1"/>
    <property type="molecule type" value="Genomic_DNA"/>
</dbReference>
<gene>
    <name evidence="1" type="ORF">E2C01_070846</name>
</gene>
<evidence type="ECO:0000313" key="2">
    <source>
        <dbReference type="Proteomes" id="UP000324222"/>
    </source>
</evidence>
<evidence type="ECO:0000313" key="1">
    <source>
        <dbReference type="EMBL" id="MPC76436.1"/>
    </source>
</evidence>